<accession>A0A316TDZ3</accession>
<dbReference type="InterPro" id="IPR045596">
    <property type="entry name" value="DUF6459"/>
</dbReference>
<protein>
    <recommendedName>
        <fullName evidence="3">3-hydroxyacyl-CoA dehydrogenase</fullName>
    </recommendedName>
</protein>
<dbReference type="RefSeq" id="WP_109696360.1">
    <property type="nucleotide sequence ID" value="NZ_QGDD01000009.1"/>
</dbReference>
<evidence type="ECO:0000313" key="2">
    <source>
        <dbReference type="Proteomes" id="UP000245507"/>
    </source>
</evidence>
<evidence type="ECO:0008006" key="3">
    <source>
        <dbReference type="Google" id="ProtNLM"/>
    </source>
</evidence>
<dbReference type="Pfam" id="PF20060">
    <property type="entry name" value="DUF6459"/>
    <property type="match status" value="1"/>
</dbReference>
<dbReference type="EMBL" id="QGDD01000009">
    <property type="protein sequence ID" value="PWN01465.1"/>
    <property type="molecule type" value="Genomic_DNA"/>
</dbReference>
<organism evidence="1 2">
    <name type="scientific">Nocardioides silvaticus</name>
    <dbReference type="NCBI Taxonomy" id="2201891"/>
    <lineage>
        <taxon>Bacteria</taxon>
        <taxon>Bacillati</taxon>
        <taxon>Actinomycetota</taxon>
        <taxon>Actinomycetes</taxon>
        <taxon>Propionibacteriales</taxon>
        <taxon>Nocardioidaceae</taxon>
        <taxon>Nocardioides</taxon>
    </lineage>
</organism>
<evidence type="ECO:0000313" key="1">
    <source>
        <dbReference type="EMBL" id="PWN01465.1"/>
    </source>
</evidence>
<dbReference type="AlphaFoldDB" id="A0A316TDZ3"/>
<dbReference type="OrthoDB" id="3266345at2"/>
<sequence>MTATTLHPLMGVRLPVPVASTQGTLALALLPRSEPPVPTGDAHAGATVVAIDRRQRAVVEEWTRRFVQAAVEIVGGDRPMSQLLRWTLPDVYDDLRRRTMLVARAGGHQPGLARVQPVRPRVLSVHTCFIRPDAVEASAHVKYGERSRALAARFERIEQRWVCAALDFS</sequence>
<gene>
    <name evidence="1" type="ORF">DJ010_18115</name>
</gene>
<keyword evidence="2" id="KW-1185">Reference proteome</keyword>
<reference evidence="1 2" key="1">
    <citation type="submission" date="2018-05" db="EMBL/GenBank/DDBJ databases">
        <title>Nocardioides silvaticus genome.</title>
        <authorList>
            <person name="Li C."/>
            <person name="Wang G."/>
        </authorList>
    </citation>
    <scope>NUCLEOTIDE SEQUENCE [LARGE SCALE GENOMIC DNA]</scope>
    <source>
        <strain evidence="1 2">CCTCC AB 2018079</strain>
    </source>
</reference>
<name>A0A316TDZ3_9ACTN</name>
<proteinExistence type="predicted"/>
<dbReference type="Proteomes" id="UP000245507">
    <property type="component" value="Unassembled WGS sequence"/>
</dbReference>
<comment type="caution">
    <text evidence="1">The sequence shown here is derived from an EMBL/GenBank/DDBJ whole genome shotgun (WGS) entry which is preliminary data.</text>
</comment>